<sequence length="62" mass="6570">MVNSVKAILNVSQAAQALVLTKENLKLVKSKKKNSKGLVGTALKNIIGIELIKSQGKIIGNL</sequence>
<name>A0A0F8Y073_9ZZZZ</name>
<organism evidence="1">
    <name type="scientific">marine sediment metagenome</name>
    <dbReference type="NCBI Taxonomy" id="412755"/>
    <lineage>
        <taxon>unclassified sequences</taxon>
        <taxon>metagenomes</taxon>
        <taxon>ecological metagenomes</taxon>
    </lineage>
</organism>
<dbReference type="AlphaFoldDB" id="A0A0F8Y073"/>
<reference evidence="1" key="1">
    <citation type="journal article" date="2015" name="Nature">
        <title>Complex archaea that bridge the gap between prokaryotes and eukaryotes.</title>
        <authorList>
            <person name="Spang A."/>
            <person name="Saw J.H."/>
            <person name="Jorgensen S.L."/>
            <person name="Zaremba-Niedzwiedzka K."/>
            <person name="Martijn J."/>
            <person name="Lind A.E."/>
            <person name="van Eijk R."/>
            <person name="Schleper C."/>
            <person name="Guy L."/>
            <person name="Ettema T.J."/>
        </authorList>
    </citation>
    <scope>NUCLEOTIDE SEQUENCE</scope>
</reference>
<gene>
    <name evidence="1" type="ORF">LCGC14_2516960</name>
</gene>
<comment type="caution">
    <text evidence="1">The sequence shown here is derived from an EMBL/GenBank/DDBJ whole genome shotgun (WGS) entry which is preliminary data.</text>
</comment>
<protein>
    <submittedName>
        <fullName evidence="1">Uncharacterized protein</fullName>
    </submittedName>
</protein>
<proteinExistence type="predicted"/>
<accession>A0A0F8Y073</accession>
<dbReference type="EMBL" id="LAZR01070372">
    <property type="protein sequence ID" value="KKK41771.1"/>
    <property type="molecule type" value="Genomic_DNA"/>
</dbReference>
<evidence type="ECO:0000313" key="1">
    <source>
        <dbReference type="EMBL" id="KKK41771.1"/>
    </source>
</evidence>